<feature type="transmembrane region" description="Helical" evidence="1">
    <location>
        <begin position="173"/>
        <end position="192"/>
    </location>
</feature>
<evidence type="ECO:0000256" key="1">
    <source>
        <dbReference type="SAM" id="Phobius"/>
    </source>
</evidence>
<feature type="transmembrane region" description="Helical" evidence="1">
    <location>
        <begin position="18"/>
        <end position="39"/>
    </location>
</feature>
<feature type="transmembrane region" description="Helical" evidence="1">
    <location>
        <begin position="212"/>
        <end position="232"/>
    </location>
</feature>
<dbReference type="PANTHER" id="PTHR37305:SF1">
    <property type="entry name" value="MEMBRANE PROTEIN"/>
    <property type="match status" value="1"/>
</dbReference>
<evidence type="ECO:0000313" key="3">
    <source>
        <dbReference type="Proteomes" id="UP001597493"/>
    </source>
</evidence>
<dbReference type="EMBL" id="JBHUMY010000013">
    <property type="protein sequence ID" value="MFD2661363.1"/>
    <property type="molecule type" value="Genomic_DNA"/>
</dbReference>
<feature type="transmembrane region" description="Helical" evidence="1">
    <location>
        <begin position="144"/>
        <end position="166"/>
    </location>
</feature>
<dbReference type="RefSeq" id="WP_379274111.1">
    <property type="nucleotide sequence ID" value="NZ_JBHUGT010000019.1"/>
</dbReference>
<dbReference type="CDD" id="cd21809">
    <property type="entry name" value="ABC-2_lan_permease-like"/>
    <property type="match status" value="1"/>
</dbReference>
<keyword evidence="1" id="KW-1133">Transmembrane helix</keyword>
<organism evidence="2 3">
    <name type="scientific">Paenibacillus thailandensis</name>
    <dbReference type="NCBI Taxonomy" id="393250"/>
    <lineage>
        <taxon>Bacteria</taxon>
        <taxon>Bacillati</taxon>
        <taxon>Bacillota</taxon>
        <taxon>Bacilli</taxon>
        <taxon>Bacillales</taxon>
        <taxon>Paenibacillaceae</taxon>
        <taxon>Paenibacillus</taxon>
    </lineage>
</organism>
<reference evidence="3" key="1">
    <citation type="journal article" date="2019" name="Int. J. Syst. Evol. Microbiol.">
        <title>The Global Catalogue of Microorganisms (GCM) 10K type strain sequencing project: providing services to taxonomists for standard genome sequencing and annotation.</title>
        <authorList>
            <consortium name="The Broad Institute Genomics Platform"/>
            <consortium name="The Broad Institute Genome Sequencing Center for Infectious Disease"/>
            <person name="Wu L."/>
            <person name="Ma J."/>
        </authorList>
    </citation>
    <scope>NUCLEOTIDE SEQUENCE [LARGE SCALE GENOMIC DNA]</scope>
    <source>
        <strain evidence="3">TISTR 1827</strain>
    </source>
</reference>
<evidence type="ECO:0000313" key="2">
    <source>
        <dbReference type="EMBL" id="MFD2661363.1"/>
    </source>
</evidence>
<name>A0ABW5QXX4_9BACL</name>
<dbReference type="Proteomes" id="UP001597493">
    <property type="component" value="Unassembled WGS sequence"/>
</dbReference>
<comment type="caution">
    <text evidence="2">The sequence shown here is derived from an EMBL/GenBank/DDBJ whole genome shotgun (WGS) entry which is preliminary data.</text>
</comment>
<feature type="transmembrane region" description="Helical" evidence="1">
    <location>
        <begin position="103"/>
        <end position="132"/>
    </location>
</feature>
<keyword evidence="3" id="KW-1185">Reference proteome</keyword>
<sequence length="238" mass="25903">MIGKTLSSDMLKIRRKGLWLLAIIAPVGLLAMQALNFGLRYDYFVRQYGEELWGALLENVSMFVPVSLLLGCTLVSSLVANVEHHMSSWKQLLALPVSRHAVFAAKFLVCVILLAFSCVLLAAGTVCFGLVFGFDPAQVPVAALMKLSFLPFLASWPVLALMLWLCLSFRNQALPITLGVVLSIGSLFSMSLSEWFPVNWPMAAYAGAQPELFVGLGIAAGLVVLALGMLHFDRKDVA</sequence>
<protein>
    <submittedName>
        <fullName evidence="2">ABC transporter permease</fullName>
    </submittedName>
</protein>
<accession>A0ABW5QXX4</accession>
<dbReference type="Pfam" id="PF12730">
    <property type="entry name" value="ABC2_membrane_4"/>
    <property type="match status" value="1"/>
</dbReference>
<keyword evidence="1" id="KW-0812">Transmembrane</keyword>
<dbReference type="PANTHER" id="PTHR37305">
    <property type="entry name" value="INTEGRAL MEMBRANE PROTEIN-RELATED"/>
    <property type="match status" value="1"/>
</dbReference>
<gene>
    <name evidence="2" type="ORF">ACFSW5_14005</name>
</gene>
<proteinExistence type="predicted"/>
<keyword evidence="1" id="KW-0472">Membrane</keyword>
<feature type="transmembrane region" description="Helical" evidence="1">
    <location>
        <begin position="59"/>
        <end position="82"/>
    </location>
</feature>